<dbReference type="GO" id="GO:0003723">
    <property type="term" value="F:RNA binding"/>
    <property type="evidence" value="ECO:0007669"/>
    <property type="project" value="InterPro"/>
</dbReference>
<dbReference type="SUPFAM" id="SSF55895">
    <property type="entry name" value="Ribonuclease Rh-like"/>
    <property type="match status" value="1"/>
</dbReference>
<keyword evidence="2" id="KW-0472">Membrane</keyword>
<sequence>MVHAHPATLPPRPPTAAAKSPCSDLRGAAHLDAAGLDDEAEQKREAMMTASTAACVLAVWVLVAAGLSYLGSHRAPLASSKPQREFDYFALSLQWPDTICASIRHCCASDGCFRYVLRTAAPATTSGSPSPSYPLVQTPRACCSLAP</sequence>
<feature type="region of interest" description="Disordered" evidence="1">
    <location>
        <begin position="1"/>
        <end position="20"/>
    </location>
</feature>
<accession>A0A059Q1M5</accession>
<proteinExistence type="predicted"/>
<protein>
    <submittedName>
        <fullName evidence="3">Putative ribonuclease</fullName>
    </submittedName>
</protein>
<reference evidence="3" key="1">
    <citation type="submission" date="2013-05" db="EMBL/GenBank/DDBJ databases">
        <title>Building the sugarcane genome for biotechnology and identifying evolutionary trends.</title>
        <authorList>
            <person name="De Setta N."/>
            <person name="Monteiro-Vitorello C.B."/>
            <person name="Metcalfe C.J."/>
            <person name="Cruz G.M.Q."/>
            <person name="Del Bem L.E."/>
            <person name="Vicentini R."/>
            <person name="Nogueira F.T.S."/>
            <person name="Campos R.A."/>
            <person name="Nunes S.L."/>
            <person name="Turrini P.C.G."/>
            <person name="Vieira A.P."/>
            <person name="Cruz E.A.O."/>
            <person name="Correa T.C.S."/>
            <person name="Hotta C.T."/>
            <person name="de Mello-Varani A."/>
            <person name="Vautrin S."/>
            <person name="Trindade A.S."/>
            <person name="Vilela M.M."/>
            <person name="Horta C.L."/>
            <person name="Sato P.M."/>
            <person name="de Andrade R.F."/>
            <person name="Nishiyama M.Y."/>
            <person name="Cardoso-Silva C.B."/>
            <person name="Scortecci K.C."/>
            <person name="Garcia A.A.F."/>
            <person name="Carneiro M.S."/>
            <person name="Kim C."/>
            <person name="Paterson A.H."/>
            <person name="Berges H."/>
            <person name="D'Hont A."/>
            <person name="de-Souza A.P."/>
            <person name="Souza G.M."/>
            <person name="Vincentz M."/>
            <person name="Kitajima J.P."/>
            <person name="Van Sluys M.-A."/>
        </authorList>
    </citation>
    <scope>NUCLEOTIDE SEQUENCE</scope>
</reference>
<keyword evidence="2" id="KW-0812">Transmembrane</keyword>
<organism evidence="3">
    <name type="scientific">Saccharum hybrid cultivar R570</name>
    <dbReference type="NCBI Taxonomy" id="131158"/>
    <lineage>
        <taxon>Eukaryota</taxon>
        <taxon>Viridiplantae</taxon>
        <taxon>Streptophyta</taxon>
        <taxon>Embryophyta</taxon>
        <taxon>Tracheophyta</taxon>
        <taxon>Spermatophyta</taxon>
        <taxon>Magnoliopsida</taxon>
        <taxon>Liliopsida</taxon>
        <taxon>Poales</taxon>
        <taxon>Poaceae</taxon>
        <taxon>PACMAD clade</taxon>
        <taxon>Panicoideae</taxon>
        <taxon>Andropogonodae</taxon>
        <taxon>Andropogoneae</taxon>
        <taxon>Saccharinae</taxon>
        <taxon>Saccharum</taxon>
        <taxon>Saccharum officinarum species complex</taxon>
    </lineage>
</organism>
<dbReference type="AlphaFoldDB" id="A0A059Q1M5"/>
<dbReference type="EMBL" id="KF184914">
    <property type="protein sequence ID" value="AGT16979.1"/>
    <property type="molecule type" value="Genomic_DNA"/>
</dbReference>
<evidence type="ECO:0000256" key="1">
    <source>
        <dbReference type="SAM" id="MobiDB-lite"/>
    </source>
</evidence>
<name>A0A059Q1M5_9POAL</name>
<gene>
    <name evidence="3" type="ORF">SHCRBa_083_K20_F_110</name>
</gene>
<keyword evidence="2" id="KW-1133">Transmembrane helix</keyword>
<feature type="transmembrane region" description="Helical" evidence="2">
    <location>
        <begin position="46"/>
        <end position="71"/>
    </location>
</feature>
<evidence type="ECO:0000256" key="2">
    <source>
        <dbReference type="SAM" id="Phobius"/>
    </source>
</evidence>
<dbReference type="GO" id="GO:0033897">
    <property type="term" value="F:ribonuclease T2 activity"/>
    <property type="evidence" value="ECO:0007669"/>
    <property type="project" value="InterPro"/>
</dbReference>
<dbReference type="InterPro" id="IPR036430">
    <property type="entry name" value="RNase_T2-like_sf"/>
</dbReference>
<evidence type="ECO:0000313" key="3">
    <source>
        <dbReference type="EMBL" id="AGT16979.1"/>
    </source>
</evidence>